<dbReference type="GeneID" id="115922690"/>
<keyword evidence="1" id="KW-1133">Transmembrane helix</keyword>
<dbReference type="Gene3D" id="1.10.630.10">
    <property type="entry name" value="Cytochrome P450"/>
    <property type="match status" value="1"/>
</dbReference>
<reference evidence="2" key="2">
    <citation type="submission" date="2021-01" db="UniProtKB">
        <authorList>
            <consortium name="EnsemblMetazoa"/>
        </authorList>
    </citation>
    <scope>IDENTIFICATION</scope>
</reference>
<dbReference type="EnsemblMetazoa" id="XM_030982060">
    <property type="protein sequence ID" value="XP_030837920"/>
    <property type="gene ID" value="LOC115922690"/>
</dbReference>
<dbReference type="PANTHER" id="PTHR24293">
    <property type="entry name" value="CYTOCHROME P450 FAMILY 46 SUBFAMILY A"/>
    <property type="match status" value="1"/>
</dbReference>
<organism evidence="2 3">
    <name type="scientific">Strongylocentrotus purpuratus</name>
    <name type="common">Purple sea urchin</name>
    <dbReference type="NCBI Taxonomy" id="7668"/>
    <lineage>
        <taxon>Eukaryota</taxon>
        <taxon>Metazoa</taxon>
        <taxon>Echinodermata</taxon>
        <taxon>Eleutherozoa</taxon>
        <taxon>Echinozoa</taxon>
        <taxon>Echinoidea</taxon>
        <taxon>Euechinoidea</taxon>
        <taxon>Echinacea</taxon>
        <taxon>Camarodonta</taxon>
        <taxon>Echinidea</taxon>
        <taxon>Strongylocentrotidae</taxon>
        <taxon>Strongylocentrotus</taxon>
    </lineage>
</organism>
<dbReference type="InterPro" id="IPR036396">
    <property type="entry name" value="Cyt_P450_sf"/>
</dbReference>
<evidence type="ECO:0000313" key="3">
    <source>
        <dbReference type="Proteomes" id="UP000007110"/>
    </source>
</evidence>
<proteinExistence type="predicted"/>
<feature type="transmembrane region" description="Helical" evidence="1">
    <location>
        <begin position="6"/>
        <end position="28"/>
    </location>
</feature>
<protein>
    <recommendedName>
        <fullName evidence="4">Cytochrome P450</fullName>
    </recommendedName>
</protein>
<keyword evidence="3" id="KW-1185">Reference proteome</keyword>
<dbReference type="SUPFAM" id="SSF48264">
    <property type="entry name" value="Cytochrome P450"/>
    <property type="match status" value="1"/>
</dbReference>
<evidence type="ECO:0000256" key="1">
    <source>
        <dbReference type="SAM" id="Phobius"/>
    </source>
</evidence>
<evidence type="ECO:0000313" key="2">
    <source>
        <dbReference type="EnsemblMetazoa" id="XP_030837920"/>
    </source>
</evidence>
<dbReference type="PANTHER" id="PTHR24293:SF0">
    <property type="entry name" value="CYP46A1 PROTEIN-RELATED"/>
    <property type="match status" value="1"/>
</dbReference>
<dbReference type="InterPro" id="IPR039983">
    <property type="entry name" value="CYP46A1"/>
</dbReference>
<evidence type="ECO:0008006" key="4">
    <source>
        <dbReference type="Google" id="ProtNLM"/>
    </source>
</evidence>
<dbReference type="Proteomes" id="UP000007110">
    <property type="component" value="Unassembled WGS sequence"/>
</dbReference>
<dbReference type="InParanoid" id="A0A7M7NKL4"/>
<sequence length="101" mass="11398">MEGNLILFGFGLLVTAFFSIFLGIILYISYVRNIYSHIPQPKPLHFLLGHLPLFKEVAKNGPVTTKMVEWSKELGPVYCLHIVFRTTIVCDDSTVIKVTSV</sequence>
<dbReference type="RefSeq" id="XP_030837920.1">
    <property type="nucleotide sequence ID" value="XM_030982060.1"/>
</dbReference>
<name>A0A7M7NKL4_STRPU</name>
<dbReference type="GO" id="GO:0033781">
    <property type="term" value="F:cholesterol 24-hydroxylase activity"/>
    <property type="evidence" value="ECO:0007669"/>
    <property type="project" value="InterPro"/>
</dbReference>
<dbReference type="GO" id="GO:0020037">
    <property type="term" value="F:heme binding"/>
    <property type="evidence" value="ECO:0007669"/>
    <property type="project" value="InterPro"/>
</dbReference>
<dbReference type="GO" id="GO:0006707">
    <property type="term" value="P:cholesterol catabolic process"/>
    <property type="evidence" value="ECO:0007669"/>
    <property type="project" value="InterPro"/>
</dbReference>
<dbReference type="GO" id="GO:0005506">
    <property type="term" value="F:iron ion binding"/>
    <property type="evidence" value="ECO:0007669"/>
    <property type="project" value="InterPro"/>
</dbReference>
<keyword evidence="1" id="KW-0812">Transmembrane</keyword>
<keyword evidence="1" id="KW-0472">Membrane</keyword>
<reference evidence="3" key="1">
    <citation type="submission" date="2015-02" db="EMBL/GenBank/DDBJ databases">
        <title>Genome sequencing for Strongylocentrotus purpuratus.</title>
        <authorList>
            <person name="Murali S."/>
            <person name="Liu Y."/>
            <person name="Vee V."/>
            <person name="English A."/>
            <person name="Wang M."/>
            <person name="Skinner E."/>
            <person name="Han Y."/>
            <person name="Muzny D.M."/>
            <person name="Worley K.C."/>
            <person name="Gibbs R.A."/>
        </authorList>
    </citation>
    <scope>NUCLEOTIDE SEQUENCE</scope>
</reference>
<accession>A0A7M7NKL4</accession>
<dbReference type="KEGG" id="spu:115922690"/>
<dbReference type="AlphaFoldDB" id="A0A7M7NKL4"/>